<protein>
    <submittedName>
        <fullName evidence="1">Uncharacterized protein</fullName>
    </submittedName>
</protein>
<accession>A0A1D1UL77</accession>
<organism evidence="1 2">
    <name type="scientific">Ramazzottius varieornatus</name>
    <name type="common">Water bear</name>
    <name type="synonym">Tardigrade</name>
    <dbReference type="NCBI Taxonomy" id="947166"/>
    <lineage>
        <taxon>Eukaryota</taxon>
        <taxon>Metazoa</taxon>
        <taxon>Ecdysozoa</taxon>
        <taxon>Tardigrada</taxon>
        <taxon>Eutardigrada</taxon>
        <taxon>Parachela</taxon>
        <taxon>Hypsibioidea</taxon>
        <taxon>Ramazzottiidae</taxon>
        <taxon>Ramazzottius</taxon>
    </lineage>
</organism>
<dbReference type="STRING" id="947166.A0A1D1UL77"/>
<sequence length="123" mass="13813">MDIKRLSAGEVYFLRMSLDRRPARSYDDLRTVDGIYYSTFSEAAVSMGLVAKNGEADLRMQEAIECLRSPAQLRSLFVLLINEGAPAADLYCRFLTQLAKDFTANHSLPEQEAENNVLTDISM</sequence>
<proteinExistence type="predicted"/>
<reference evidence="1 2" key="1">
    <citation type="journal article" date="2016" name="Nat. Commun.">
        <title>Extremotolerant tardigrade genome and improved radiotolerance of human cultured cells by tardigrade-unique protein.</title>
        <authorList>
            <person name="Hashimoto T."/>
            <person name="Horikawa D.D."/>
            <person name="Saito Y."/>
            <person name="Kuwahara H."/>
            <person name="Kozuka-Hata H."/>
            <person name="Shin-I T."/>
            <person name="Minakuchi Y."/>
            <person name="Ohishi K."/>
            <person name="Motoyama A."/>
            <person name="Aizu T."/>
            <person name="Enomoto A."/>
            <person name="Kondo K."/>
            <person name="Tanaka S."/>
            <person name="Hara Y."/>
            <person name="Koshikawa S."/>
            <person name="Sagara H."/>
            <person name="Miura T."/>
            <person name="Yokobori S."/>
            <person name="Miyagawa K."/>
            <person name="Suzuki Y."/>
            <person name="Kubo T."/>
            <person name="Oyama M."/>
            <person name="Kohara Y."/>
            <person name="Fujiyama A."/>
            <person name="Arakawa K."/>
            <person name="Katayama T."/>
            <person name="Toyoda A."/>
            <person name="Kunieda T."/>
        </authorList>
    </citation>
    <scope>NUCLEOTIDE SEQUENCE [LARGE SCALE GENOMIC DNA]</scope>
    <source>
        <strain evidence="1 2">YOKOZUNA-1</strain>
    </source>
</reference>
<dbReference type="Proteomes" id="UP000186922">
    <property type="component" value="Unassembled WGS sequence"/>
</dbReference>
<name>A0A1D1UL77_RAMVA</name>
<evidence type="ECO:0000313" key="1">
    <source>
        <dbReference type="EMBL" id="GAU90479.1"/>
    </source>
</evidence>
<dbReference type="EMBL" id="BDGG01000001">
    <property type="protein sequence ID" value="GAU90479.1"/>
    <property type="molecule type" value="Genomic_DNA"/>
</dbReference>
<keyword evidence="2" id="KW-1185">Reference proteome</keyword>
<gene>
    <name evidence="1" type="primary">RvY_02887-1</name>
    <name evidence="1" type="synonym">RvY_02887.1</name>
    <name evidence="1" type="ORF">RvY_02887</name>
</gene>
<dbReference type="AlphaFoldDB" id="A0A1D1UL77"/>
<dbReference type="OrthoDB" id="7554148at2759"/>
<comment type="caution">
    <text evidence="1">The sequence shown here is derived from an EMBL/GenBank/DDBJ whole genome shotgun (WGS) entry which is preliminary data.</text>
</comment>
<evidence type="ECO:0000313" key="2">
    <source>
        <dbReference type="Proteomes" id="UP000186922"/>
    </source>
</evidence>